<dbReference type="PANTHER" id="PTHR43707:SF1">
    <property type="entry name" value="HISTIDINE--TRNA LIGASE, MITOCHONDRIAL-RELATED"/>
    <property type="match status" value="1"/>
</dbReference>
<dbReference type="EMBL" id="MEYK01000024">
    <property type="protein sequence ID" value="OGD25082.1"/>
    <property type="molecule type" value="Genomic_DNA"/>
</dbReference>
<gene>
    <name evidence="5" type="primary">hisS</name>
    <name evidence="8" type="ORF">A2819_01825</name>
</gene>
<comment type="subunit">
    <text evidence="5">Homodimer.</text>
</comment>
<sequence length="445" mass="50403">MSRKPKIKSFQAPKGMNDVLPGVSKYWEKFLKISKETAAYYGFETIGTPVLESAELFKKGIGGATNIIEHEMYTLKTKGGDFLALRPELTAGVVRAYIENGFSSQPQPVKFFHWGPVFRHEAPQAGRYRQFNQADFDVIGEGDAVVDVQVIQLIYTILCEIGLKNLTIRINSIGDKSCWNKYRDEIKMYYRSKINRLCRNCKKRFKENPLRLLDCKEEDCVSLKESAPNSIDYLDKACHDHFKRILEFLDELGLPYVLDSYLVRGLDYYTRTVFEIVPEDATGSKITIASGGRYDYLASNLGGKPTPAMGGSIGIERVVNEMRRQEIKVTSLKPKSRVFLAQLGDLAKKKSLKLLGEFRKNNIHVSESFGRDSIKSQLRVADRLGSDLALIIGQKEALDNTLILREMQSGAQETIPLEKIIDEVKKRLKKITPRTPVLTENNQSD</sequence>
<dbReference type="HAMAP" id="MF_00127">
    <property type="entry name" value="His_tRNA_synth"/>
    <property type="match status" value="1"/>
</dbReference>
<dbReference type="PIRSF" id="PIRSF001549">
    <property type="entry name" value="His-tRNA_synth"/>
    <property type="match status" value="1"/>
</dbReference>
<keyword evidence="5" id="KW-0648">Protein biosynthesis</keyword>
<feature type="binding site" evidence="6">
    <location>
        <position position="264"/>
    </location>
    <ligand>
        <name>L-histidine</name>
        <dbReference type="ChEBI" id="CHEBI:57595"/>
    </ligand>
</feature>
<dbReference type="InterPro" id="IPR041715">
    <property type="entry name" value="HisRS-like_core"/>
</dbReference>
<dbReference type="Pfam" id="PF03129">
    <property type="entry name" value="HGTP_anticodon"/>
    <property type="match status" value="1"/>
</dbReference>
<comment type="subcellular location">
    <subcellularLocation>
        <location evidence="5">Cytoplasm</location>
    </subcellularLocation>
</comment>
<dbReference type="NCBIfam" id="TIGR00442">
    <property type="entry name" value="hisS"/>
    <property type="match status" value="1"/>
</dbReference>
<keyword evidence="5" id="KW-0963">Cytoplasm</keyword>
<dbReference type="EC" id="6.1.1.21" evidence="5"/>
<dbReference type="InterPro" id="IPR004516">
    <property type="entry name" value="HisRS/HisZ"/>
</dbReference>
<dbReference type="AlphaFoldDB" id="A0A1F5B390"/>
<dbReference type="InterPro" id="IPR015807">
    <property type="entry name" value="His-tRNA-ligase"/>
</dbReference>
<evidence type="ECO:0000256" key="5">
    <source>
        <dbReference type="HAMAP-Rule" id="MF_00127"/>
    </source>
</evidence>
<dbReference type="Proteomes" id="UP000176431">
    <property type="component" value="Unassembled WGS sequence"/>
</dbReference>
<keyword evidence="2 5" id="KW-0547">Nucleotide-binding</keyword>
<evidence type="ECO:0000313" key="8">
    <source>
        <dbReference type="EMBL" id="OGD25082.1"/>
    </source>
</evidence>
<dbReference type="InterPro" id="IPR006195">
    <property type="entry name" value="aa-tRNA-synth_II"/>
</dbReference>
<name>A0A1F5B390_9BACT</name>
<dbReference type="PANTHER" id="PTHR43707">
    <property type="entry name" value="HISTIDYL-TRNA SYNTHETASE"/>
    <property type="match status" value="1"/>
</dbReference>
<dbReference type="InterPro" id="IPR045864">
    <property type="entry name" value="aa-tRNA-synth_II/BPL/LPL"/>
</dbReference>
<comment type="similarity">
    <text evidence="1 5">Belongs to the class-II aminoacyl-tRNA synthetase family.</text>
</comment>
<feature type="binding site" evidence="6">
    <location>
        <begin position="268"/>
        <end position="269"/>
    </location>
    <ligand>
        <name>L-histidine</name>
        <dbReference type="ChEBI" id="CHEBI:57595"/>
    </ligand>
</feature>
<evidence type="ECO:0000256" key="1">
    <source>
        <dbReference type="ARBA" id="ARBA00008226"/>
    </source>
</evidence>
<feature type="domain" description="Aminoacyl-transfer RNA synthetases class-II family profile" evidence="7">
    <location>
        <begin position="23"/>
        <end position="334"/>
    </location>
</feature>
<dbReference type="Gene3D" id="3.30.930.10">
    <property type="entry name" value="Bira Bifunctional Protein, Domain 2"/>
    <property type="match status" value="1"/>
</dbReference>
<protein>
    <recommendedName>
        <fullName evidence="5">Histidine--tRNA ligase</fullName>
        <ecNumber evidence="5">6.1.1.21</ecNumber>
    </recommendedName>
    <alternativeName>
        <fullName evidence="5">Histidyl-tRNA synthetase</fullName>
        <shortName evidence="5">HisRS</shortName>
    </alternativeName>
</protein>
<dbReference type="GO" id="GO:0004821">
    <property type="term" value="F:histidine-tRNA ligase activity"/>
    <property type="evidence" value="ECO:0007669"/>
    <property type="project" value="UniProtKB-UniRule"/>
</dbReference>
<dbReference type="Pfam" id="PF13393">
    <property type="entry name" value="tRNA-synt_His"/>
    <property type="match status" value="1"/>
</dbReference>
<evidence type="ECO:0000313" key="9">
    <source>
        <dbReference type="Proteomes" id="UP000176431"/>
    </source>
</evidence>
<evidence type="ECO:0000256" key="4">
    <source>
        <dbReference type="ARBA" id="ARBA00047639"/>
    </source>
</evidence>
<evidence type="ECO:0000256" key="6">
    <source>
        <dbReference type="PIRSR" id="PIRSR001549-1"/>
    </source>
</evidence>
<dbReference type="Gene3D" id="3.40.50.800">
    <property type="entry name" value="Anticodon-binding domain"/>
    <property type="match status" value="1"/>
</dbReference>
<organism evidence="8 9">
    <name type="scientific">Candidatus Azambacteria bacterium RIFCSPHIGHO2_01_FULL_40_24</name>
    <dbReference type="NCBI Taxonomy" id="1797301"/>
    <lineage>
        <taxon>Bacteria</taxon>
        <taxon>Candidatus Azamiibacteriota</taxon>
    </lineage>
</organism>
<feature type="binding site" evidence="6">
    <location>
        <position position="133"/>
    </location>
    <ligand>
        <name>L-histidine</name>
        <dbReference type="ChEBI" id="CHEBI:57595"/>
    </ligand>
</feature>
<proteinExistence type="inferred from homology"/>
<dbReference type="InterPro" id="IPR036621">
    <property type="entry name" value="Anticodon-bd_dom_sf"/>
</dbReference>
<keyword evidence="3 5" id="KW-0030">Aminoacyl-tRNA synthetase</keyword>
<reference evidence="8 9" key="1">
    <citation type="journal article" date="2016" name="Nat. Commun.">
        <title>Thousands of microbial genomes shed light on interconnected biogeochemical processes in an aquifer system.</title>
        <authorList>
            <person name="Anantharaman K."/>
            <person name="Brown C.T."/>
            <person name="Hug L.A."/>
            <person name="Sharon I."/>
            <person name="Castelle C.J."/>
            <person name="Probst A.J."/>
            <person name="Thomas B.C."/>
            <person name="Singh A."/>
            <person name="Wilkins M.J."/>
            <person name="Karaoz U."/>
            <person name="Brodie E.L."/>
            <person name="Williams K.H."/>
            <person name="Hubbard S.S."/>
            <person name="Banfield J.F."/>
        </authorList>
    </citation>
    <scope>NUCLEOTIDE SEQUENCE [LARGE SCALE GENOMIC DNA]</scope>
</reference>
<keyword evidence="5" id="KW-0067">ATP-binding</keyword>
<feature type="binding site" evidence="6">
    <location>
        <position position="137"/>
    </location>
    <ligand>
        <name>L-histidine</name>
        <dbReference type="ChEBI" id="CHEBI:57595"/>
    </ligand>
</feature>
<dbReference type="CDD" id="cd00773">
    <property type="entry name" value="HisRS-like_core"/>
    <property type="match status" value="1"/>
</dbReference>
<dbReference type="PROSITE" id="PS50862">
    <property type="entry name" value="AA_TRNA_LIGASE_II"/>
    <property type="match status" value="1"/>
</dbReference>
<dbReference type="InterPro" id="IPR004154">
    <property type="entry name" value="Anticodon-bd"/>
</dbReference>
<evidence type="ECO:0000259" key="7">
    <source>
        <dbReference type="PROSITE" id="PS50862"/>
    </source>
</evidence>
<dbReference type="SUPFAM" id="SSF52954">
    <property type="entry name" value="Class II aaRS ABD-related"/>
    <property type="match status" value="1"/>
</dbReference>
<feature type="binding site" evidence="6">
    <location>
        <begin position="88"/>
        <end position="90"/>
    </location>
    <ligand>
        <name>L-histidine</name>
        <dbReference type="ChEBI" id="CHEBI:57595"/>
    </ligand>
</feature>
<dbReference type="GO" id="GO:0005524">
    <property type="term" value="F:ATP binding"/>
    <property type="evidence" value="ECO:0007669"/>
    <property type="project" value="UniProtKB-UniRule"/>
</dbReference>
<dbReference type="SUPFAM" id="SSF55681">
    <property type="entry name" value="Class II aaRS and biotin synthetases"/>
    <property type="match status" value="1"/>
</dbReference>
<comment type="caution">
    <text evidence="8">The sequence shown here is derived from an EMBL/GenBank/DDBJ whole genome shotgun (WGS) entry which is preliminary data.</text>
</comment>
<dbReference type="GO" id="GO:0005737">
    <property type="term" value="C:cytoplasm"/>
    <property type="evidence" value="ECO:0007669"/>
    <property type="project" value="UniProtKB-SubCell"/>
</dbReference>
<evidence type="ECO:0000256" key="3">
    <source>
        <dbReference type="ARBA" id="ARBA00023146"/>
    </source>
</evidence>
<keyword evidence="5 8" id="KW-0436">Ligase</keyword>
<evidence type="ECO:0000256" key="2">
    <source>
        <dbReference type="ARBA" id="ARBA00022741"/>
    </source>
</evidence>
<dbReference type="GO" id="GO:0006427">
    <property type="term" value="P:histidyl-tRNA aminoacylation"/>
    <property type="evidence" value="ECO:0007669"/>
    <property type="project" value="UniProtKB-UniRule"/>
</dbReference>
<feature type="binding site" evidence="6">
    <location>
        <position position="119"/>
    </location>
    <ligand>
        <name>L-histidine</name>
        <dbReference type="ChEBI" id="CHEBI:57595"/>
    </ligand>
</feature>
<accession>A0A1F5B390</accession>
<comment type="catalytic activity">
    <reaction evidence="4 5">
        <text>tRNA(His) + L-histidine + ATP = L-histidyl-tRNA(His) + AMP + diphosphate + H(+)</text>
        <dbReference type="Rhea" id="RHEA:17313"/>
        <dbReference type="Rhea" id="RHEA-COMP:9665"/>
        <dbReference type="Rhea" id="RHEA-COMP:9689"/>
        <dbReference type="ChEBI" id="CHEBI:15378"/>
        <dbReference type="ChEBI" id="CHEBI:30616"/>
        <dbReference type="ChEBI" id="CHEBI:33019"/>
        <dbReference type="ChEBI" id="CHEBI:57595"/>
        <dbReference type="ChEBI" id="CHEBI:78442"/>
        <dbReference type="ChEBI" id="CHEBI:78527"/>
        <dbReference type="ChEBI" id="CHEBI:456215"/>
        <dbReference type="EC" id="6.1.1.21"/>
    </reaction>
</comment>